<protein>
    <submittedName>
        <fullName evidence="2">Uncharacterized protein</fullName>
    </submittedName>
</protein>
<organism evidence="2 3">
    <name type="scientific">Enterovibrio norvegicus DSM 15893</name>
    <dbReference type="NCBI Taxonomy" id="1121869"/>
    <lineage>
        <taxon>Bacteria</taxon>
        <taxon>Pseudomonadati</taxon>
        <taxon>Pseudomonadota</taxon>
        <taxon>Gammaproteobacteria</taxon>
        <taxon>Vibrionales</taxon>
        <taxon>Vibrionaceae</taxon>
        <taxon>Enterovibrio</taxon>
    </lineage>
</organism>
<dbReference type="EMBL" id="FOWR01000015">
    <property type="protein sequence ID" value="SFP48726.1"/>
    <property type="molecule type" value="Genomic_DNA"/>
</dbReference>
<proteinExistence type="predicted"/>
<evidence type="ECO:0000313" key="2">
    <source>
        <dbReference type="EMBL" id="SFP48726.1"/>
    </source>
</evidence>
<reference evidence="2 3" key="1">
    <citation type="submission" date="2016-10" db="EMBL/GenBank/DDBJ databases">
        <authorList>
            <person name="de Groot N.N."/>
        </authorList>
    </citation>
    <scope>NUCLEOTIDE SEQUENCE [LARGE SCALE GENOMIC DNA]</scope>
    <source>
        <strain evidence="2 3">DSM 15893</strain>
    </source>
</reference>
<dbReference type="AlphaFoldDB" id="A0A1I5QSA3"/>
<name>A0A1I5QSA3_9GAMM</name>
<evidence type="ECO:0000313" key="3">
    <source>
        <dbReference type="Proteomes" id="UP000182692"/>
    </source>
</evidence>
<dbReference type="RefSeq" id="WP_017011365.1">
    <property type="nucleotide sequence ID" value="NZ_FOWR01000015.1"/>
</dbReference>
<evidence type="ECO:0000256" key="1">
    <source>
        <dbReference type="SAM" id="MobiDB-lite"/>
    </source>
</evidence>
<dbReference type="Proteomes" id="UP000182692">
    <property type="component" value="Unassembled WGS sequence"/>
</dbReference>
<sequence length="53" mass="6385">MLAKKRQAQASFSRSSSMAANRRKRMRSNNLKKVLWRQRTFAIREFADFEESY</sequence>
<gene>
    <name evidence="2" type="ORF">SAMN03084138_02334</name>
</gene>
<dbReference type="GeneID" id="51989540"/>
<feature type="compositionally biased region" description="Low complexity" evidence="1">
    <location>
        <begin position="8"/>
        <end position="20"/>
    </location>
</feature>
<feature type="region of interest" description="Disordered" evidence="1">
    <location>
        <begin position="1"/>
        <end position="28"/>
    </location>
</feature>
<accession>A0A1I5QSA3</accession>